<keyword evidence="3" id="KW-1185">Reference proteome</keyword>
<name>A0A9N8F3A2_9STRA</name>
<dbReference type="Proteomes" id="UP001153069">
    <property type="component" value="Unassembled WGS sequence"/>
</dbReference>
<dbReference type="AlphaFoldDB" id="A0A9N8F3A2"/>
<accession>A0A9N8F3A2</accession>
<evidence type="ECO:0000313" key="2">
    <source>
        <dbReference type="EMBL" id="CAB9530506.1"/>
    </source>
</evidence>
<dbReference type="EMBL" id="CAICTM010002903">
    <property type="protein sequence ID" value="CAB9530506.1"/>
    <property type="molecule type" value="Genomic_DNA"/>
</dbReference>
<feature type="compositionally biased region" description="Acidic residues" evidence="1">
    <location>
        <begin position="201"/>
        <end position="210"/>
    </location>
</feature>
<gene>
    <name evidence="2" type="ORF">SEMRO_2905_G339950.1</name>
</gene>
<feature type="region of interest" description="Disordered" evidence="1">
    <location>
        <begin position="1"/>
        <end position="302"/>
    </location>
</feature>
<reference evidence="2" key="1">
    <citation type="submission" date="2020-06" db="EMBL/GenBank/DDBJ databases">
        <authorList>
            <consortium name="Plant Systems Biology data submission"/>
        </authorList>
    </citation>
    <scope>NUCLEOTIDE SEQUENCE</scope>
    <source>
        <strain evidence="2">D6</strain>
    </source>
</reference>
<proteinExistence type="predicted"/>
<feature type="compositionally biased region" description="Low complexity" evidence="1">
    <location>
        <begin position="178"/>
        <end position="190"/>
    </location>
</feature>
<evidence type="ECO:0000313" key="3">
    <source>
        <dbReference type="Proteomes" id="UP001153069"/>
    </source>
</evidence>
<feature type="compositionally biased region" description="Basic and acidic residues" evidence="1">
    <location>
        <begin position="261"/>
        <end position="297"/>
    </location>
</feature>
<protein>
    <submittedName>
        <fullName evidence="2">Uncharacterized protein</fullName>
    </submittedName>
</protein>
<evidence type="ECO:0000256" key="1">
    <source>
        <dbReference type="SAM" id="MobiDB-lite"/>
    </source>
</evidence>
<comment type="caution">
    <text evidence="2">The sequence shown here is derived from an EMBL/GenBank/DDBJ whole genome shotgun (WGS) entry which is preliminary data.</text>
</comment>
<organism evidence="2 3">
    <name type="scientific">Seminavis robusta</name>
    <dbReference type="NCBI Taxonomy" id="568900"/>
    <lineage>
        <taxon>Eukaryota</taxon>
        <taxon>Sar</taxon>
        <taxon>Stramenopiles</taxon>
        <taxon>Ochrophyta</taxon>
        <taxon>Bacillariophyta</taxon>
        <taxon>Bacillariophyceae</taxon>
        <taxon>Bacillariophycidae</taxon>
        <taxon>Naviculales</taxon>
        <taxon>Naviculaceae</taxon>
        <taxon>Seminavis</taxon>
    </lineage>
</organism>
<sequence>MTSKQQSSLMDHFAPPKGADKGPNQGKQKKEKKKGPQPNNQATKPKPAHPEQSNATSPEKTPRRRRNKRNKDSPNPTKKLPTSDPTPKAMKAGGEPMQHGAPQNEGDDIMATPPDLTRHAGTHQTTAKHKITPGNEETPGTGLPTNNFLPHNPETEIQFENIPTDDQTTARPTRRPEATASSSSSTSCSTNQPGEPAVNVDQDETTETDDDTHRETPKTPKSVSIFEVDGEDDRTAALPKAAQEDAQLTDYPQKQAGSTTRPDKTTDDPPETLPEKPTPEPDKDKPQKKAETAKQDNDEAATQVTQEMIRRNLCIIGDPTPTTKIWYGTGSRLNINLLQPFNTCDIARGGSDRNVSAVLRLMEASEFGKKEMCMMDTKGTPVKDGQGRTKVTPAHEWSMSMLHEVMTKATHGPISLPPMGR</sequence>